<dbReference type="AlphaFoldDB" id="B5Y177"/>
<dbReference type="Proteomes" id="UP000001734">
    <property type="component" value="Chromosome"/>
</dbReference>
<keyword evidence="1" id="KW-0812">Transmembrane</keyword>
<dbReference type="KEGG" id="kpe:KPK_4419"/>
<evidence type="ECO:0000313" key="2">
    <source>
        <dbReference type="EMBL" id="ACI09634.1"/>
    </source>
</evidence>
<accession>B5Y177</accession>
<gene>
    <name evidence="2" type="ordered locus">KPK_4419</name>
</gene>
<dbReference type="HOGENOM" id="CLU_3291122_0_0_6"/>
<evidence type="ECO:0000256" key="1">
    <source>
        <dbReference type="SAM" id="Phobius"/>
    </source>
</evidence>
<sequence length="40" mass="4552">MSITVLLSYGTVFLSSGILLLQKLMNGYYWRDGVMAEMHI</sequence>
<reference evidence="2 3" key="1">
    <citation type="journal article" date="2008" name="PLoS Genet.">
        <title>Complete genome sequence of the N2-fixing broad host range endophyte Klebsiella pneumoniae 342 and virulence predictions verified in mice.</title>
        <authorList>
            <person name="Fouts D.E."/>
            <person name="Tyler H.L."/>
            <person name="DeBoy R.T."/>
            <person name="Daugherty S."/>
            <person name="Ren Q."/>
            <person name="Badger J.H."/>
            <person name="Durkin A.S."/>
            <person name="Huot H."/>
            <person name="Shrivastava S."/>
            <person name="Kothari S."/>
            <person name="Dodson R.J."/>
            <person name="Mohamoud Y."/>
            <person name="Khouri H."/>
            <person name="Roesch L.F."/>
            <person name="Krogfelt K.A."/>
            <person name="Struve C."/>
            <person name="Triplett E.W."/>
            <person name="Methe B.A."/>
        </authorList>
    </citation>
    <scope>NUCLEOTIDE SEQUENCE [LARGE SCALE GENOMIC DNA]</scope>
    <source>
        <strain evidence="2 3">342</strain>
    </source>
</reference>
<protein>
    <submittedName>
        <fullName evidence="2">Uncharacterized protein</fullName>
    </submittedName>
</protein>
<feature type="transmembrane region" description="Helical" evidence="1">
    <location>
        <begin position="6"/>
        <end position="25"/>
    </location>
</feature>
<name>B5Y177_KLEV3</name>
<keyword evidence="1" id="KW-0472">Membrane</keyword>
<dbReference type="BioCyc" id="KPNE507522:GI0B-4400-MONOMER"/>
<organism evidence="2 3">
    <name type="scientific">Klebsiella variicola (strain 342)</name>
    <name type="common">Klebsiella pneumoniae</name>
    <dbReference type="NCBI Taxonomy" id="507522"/>
    <lineage>
        <taxon>Bacteria</taxon>
        <taxon>Pseudomonadati</taxon>
        <taxon>Pseudomonadota</taxon>
        <taxon>Gammaproteobacteria</taxon>
        <taxon>Enterobacterales</taxon>
        <taxon>Enterobacteriaceae</taxon>
        <taxon>Klebsiella/Raoultella group</taxon>
        <taxon>Klebsiella</taxon>
        <taxon>Klebsiella pneumoniae complex</taxon>
    </lineage>
</organism>
<proteinExistence type="predicted"/>
<evidence type="ECO:0000313" key="3">
    <source>
        <dbReference type="Proteomes" id="UP000001734"/>
    </source>
</evidence>
<dbReference type="EMBL" id="CP000964">
    <property type="protein sequence ID" value="ACI09634.1"/>
    <property type="molecule type" value="Genomic_DNA"/>
</dbReference>
<keyword evidence="1" id="KW-1133">Transmembrane helix</keyword>